<dbReference type="Proteomes" id="UP001054837">
    <property type="component" value="Unassembled WGS sequence"/>
</dbReference>
<dbReference type="EMBL" id="BPLQ01009398">
    <property type="protein sequence ID" value="GIY43787.1"/>
    <property type="molecule type" value="Genomic_DNA"/>
</dbReference>
<protein>
    <submittedName>
        <fullName evidence="1">Uncharacterized protein</fullName>
    </submittedName>
</protein>
<evidence type="ECO:0000313" key="1">
    <source>
        <dbReference type="EMBL" id="GIY43787.1"/>
    </source>
</evidence>
<reference evidence="1 2" key="1">
    <citation type="submission" date="2021-06" db="EMBL/GenBank/DDBJ databases">
        <title>Caerostris darwini draft genome.</title>
        <authorList>
            <person name="Kono N."/>
            <person name="Arakawa K."/>
        </authorList>
    </citation>
    <scope>NUCLEOTIDE SEQUENCE [LARGE SCALE GENOMIC DNA]</scope>
</reference>
<organism evidence="1 2">
    <name type="scientific">Caerostris darwini</name>
    <dbReference type="NCBI Taxonomy" id="1538125"/>
    <lineage>
        <taxon>Eukaryota</taxon>
        <taxon>Metazoa</taxon>
        <taxon>Ecdysozoa</taxon>
        <taxon>Arthropoda</taxon>
        <taxon>Chelicerata</taxon>
        <taxon>Arachnida</taxon>
        <taxon>Araneae</taxon>
        <taxon>Araneomorphae</taxon>
        <taxon>Entelegynae</taxon>
        <taxon>Araneoidea</taxon>
        <taxon>Araneidae</taxon>
        <taxon>Caerostris</taxon>
    </lineage>
</organism>
<evidence type="ECO:0000313" key="2">
    <source>
        <dbReference type="Proteomes" id="UP001054837"/>
    </source>
</evidence>
<accession>A0AAV4TFX2</accession>
<sequence length="75" mass="7991">MSQELAYVLIPAAHTPLLEFLPSSGRLICLEPSGLYGNRSSKPSGLYANRSSKPSGLYANRSSKPSGLYAYSLVG</sequence>
<dbReference type="AlphaFoldDB" id="A0AAV4TFX2"/>
<proteinExistence type="predicted"/>
<name>A0AAV4TFX2_9ARAC</name>
<gene>
    <name evidence="1" type="ORF">CDAR_561001</name>
</gene>
<keyword evidence="2" id="KW-1185">Reference proteome</keyword>
<comment type="caution">
    <text evidence="1">The sequence shown here is derived from an EMBL/GenBank/DDBJ whole genome shotgun (WGS) entry which is preliminary data.</text>
</comment>